<evidence type="ECO:0000313" key="5">
    <source>
        <dbReference type="Ensembl" id="ENSPMGP00000026324.1"/>
    </source>
</evidence>
<dbReference type="InterPro" id="IPR047021">
    <property type="entry name" value="REXO1/3/4-like"/>
</dbReference>
<dbReference type="GO" id="GO:0003676">
    <property type="term" value="F:nucleic acid binding"/>
    <property type="evidence" value="ECO:0007669"/>
    <property type="project" value="InterPro"/>
</dbReference>
<feature type="domain" description="Exonuclease" evidence="4">
    <location>
        <begin position="14"/>
        <end position="178"/>
    </location>
</feature>
<dbReference type="SMART" id="SM00479">
    <property type="entry name" value="EXOIII"/>
    <property type="match status" value="1"/>
</dbReference>
<keyword evidence="2" id="KW-0378">Hydrolase</keyword>
<dbReference type="Proteomes" id="UP000261520">
    <property type="component" value="Unplaced"/>
</dbReference>
<dbReference type="GO" id="GO:0005634">
    <property type="term" value="C:nucleus"/>
    <property type="evidence" value="ECO:0007669"/>
    <property type="project" value="TreeGrafter"/>
</dbReference>
<proteinExistence type="predicted"/>
<sequence length="211" mass="23936">MVIIKVLCGFPETAVVSLDCEMVGTGPGGRVSEVARCSVIDYHGNVLFDEYIRPIGQITDYRSPWSGIRKHHLTKSWFGLFWRVQSLLDSKVLVGHSVQFDLKSLDLVHPGHMIRDTSCTHLLTRLAGFPREHRPSLKALTNRLLHRKIQVGSRGHCSVEDANAALDLYKLVEGEWEREAELSLRDEQDPTPPSYASSQHFLNDEYWPHPP</sequence>
<reference evidence="5" key="1">
    <citation type="submission" date="2025-08" db="UniProtKB">
        <authorList>
            <consortium name="Ensembl"/>
        </authorList>
    </citation>
    <scope>IDENTIFICATION</scope>
</reference>
<organism evidence="5 6">
    <name type="scientific">Periophthalmus magnuspinnatus</name>
    <dbReference type="NCBI Taxonomy" id="409849"/>
    <lineage>
        <taxon>Eukaryota</taxon>
        <taxon>Metazoa</taxon>
        <taxon>Chordata</taxon>
        <taxon>Craniata</taxon>
        <taxon>Vertebrata</taxon>
        <taxon>Euteleostomi</taxon>
        <taxon>Actinopterygii</taxon>
        <taxon>Neopterygii</taxon>
        <taxon>Teleostei</taxon>
        <taxon>Neoteleostei</taxon>
        <taxon>Acanthomorphata</taxon>
        <taxon>Gobiaria</taxon>
        <taxon>Gobiiformes</taxon>
        <taxon>Gobioidei</taxon>
        <taxon>Gobiidae</taxon>
        <taxon>Oxudercinae</taxon>
        <taxon>Periophthalmus</taxon>
    </lineage>
</organism>
<dbReference type="InterPro" id="IPR013520">
    <property type="entry name" value="Ribonucl_H"/>
</dbReference>
<evidence type="ECO:0000256" key="3">
    <source>
        <dbReference type="SAM" id="MobiDB-lite"/>
    </source>
</evidence>
<keyword evidence="6" id="KW-1185">Reference proteome</keyword>
<keyword evidence="1" id="KW-0540">Nuclease</keyword>
<protein>
    <recommendedName>
        <fullName evidence="4">Exonuclease domain-containing protein</fullName>
    </recommendedName>
</protein>
<feature type="region of interest" description="Disordered" evidence="3">
    <location>
        <begin position="182"/>
        <end position="211"/>
    </location>
</feature>
<reference evidence="5" key="2">
    <citation type="submission" date="2025-09" db="UniProtKB">
        <authorList>
            <consortium name="Ensembl"/>
        </authorList>
    </citation>
    <scope>IDENTIFICATION</scope>
</reference>
<dbReference type="InterPro" id="IPR036397">
    <property type="entry name" value="RNaseH_sf"/>
</dbReference>
<accession>A0A3B4BCY0</accession>
<dbReference type="AlphaFoldDB" id="A0A3B4BCY0"/>
<dbReference type="PANTHER" id="PTHR12801">
    <property type="entry name" value="RNA EXONUCLEASE REXO1 / RECO3 FAMILY MEMBER-RELATED"/>
    <property type="match status" value="1"/>
</dbReference>
<dbReference type="STRING" id="409849.ENSPMGP00000026324"/>
<evidence type="ECO:0000313" key="6">
    <source>
        <dbReference type="Proteomes" id="UP000261520"/>
    </source>
</evidence>
<dbReference type="GO" id="GO:0004527">
    <property type="term" value="F:exonuclease activity"/>
    <property type="evidence" value="ECO:0007669"/>
    <property type="project" value="InterPro"/>
</dbReference>
<dbReference type="SUPFAM" id="SSF53098">
    <property type="entry name" value="Ribonuclease H-like"/>
    <property type="match status" value="1"/>
</dbReference>
<evidence type="ECO:0000259" key="4">
    <source>
        <dbReference type="SMART" id="SM00479"/>
    </source>
</evidence>
<dbReference type="Ensembl" id="ENSPMGT00000028036.1">
    <property type="protein sequence ID" value="ENSPMGP00000026324.1"/>
    <property type="gene ID" value="ENSPMGG00000021232.1"/>
</dbReference>
<feature type="compositionally biased region" description="Basic and acidic residues" evidence="3">
    <location>
        <begin position="202"/>
        <end position="211"/>
    </location>
</feature>
<name>A0A3B4BCY0_9GOBI</name>
<evidence type="ECO:0000256" key="2">
    <source>
        <dbReference type="ARBA" id="ARBA00022801"/>
    </source>
</evidence>
<dbReference type="PANTHER" id="PTHR12801:SF57">
    <property type="entry name" value="APOPTOSIS-ENHANCING NUCLEASE"/>
    <property type="match status" value="1"/>
</dbReference>
<dbReference type="Pfam" id="PF00929">
    <property type="entry name" value="RNase_T"/>
    <property type="match status" value="1"/>
</dbReference>
<dbReference type="InterPro" id="IPR012337">
    <property type="entry name" value="RNaseH-like_sf"/>
</dbReference>
<evidence type="ECO:0000256" key="1">
    <source>
        <dbReference type="ARBA" id="ARBA00022722"/>
    </source>
</evidence>
<dbReference type="Gene3D" id="3.30.420.10">
    <property type="entry name" value="Ribonuclease H-like superfamily/Ribonuclease H"/>
    <property type="match status" value="1"/>
</dbReference>